<dbReference type="PANTHER" id="PTHR14003">
    <property type="entry name" value="TRANSCRIPTIONAL REPRESSOR PROTEIN YY"/>
    <property type="match status" value="1"/>
</dbReference>
<name>W2S9X0_CYPE1</name>
<feature type="region of interest" description="Disordered" evidence="8">
    <location>
        <begin position="576"/>
        <end position="605"/>
    </location>
</feature>
<organism evidence="10 11">
    <name type="scientific">Cyphellophora europaea (strain CBS 101466)</name>
    <name type="common">Phialophora europaea</name>
    <dbReference type="NCBI Taxonomy" id="1220924"/>
    <lineage>
        <taxon>Eukaryota</taxon>
        <taxon>Fungi</taxon>
        <taxon>Dikarya</taxon>
        <taxon>Ascomycota</taxon>
        <taxon>Pezizomycotina</taxon>
        <taxon>Eurotiomycetes</taxon>
        <taxon>Chaetothyriomycetidae</taxon>
        <taxon>Chaetothyriales</taxon>
        <taxon>Cyphellophoraceae</taxon>
        <taxon>Cyphellophora</taxon>
    </lineage>
</organism>
<reference evidence="10 11" key="1">
    <citation type="submission" date="2013-03" db="EMBL/GenBank/DDBJ databases">
        <title>The Genome Sequence of Phialophora europaea CBS 101466.</title>
        <authorList>
            <consortium name="The Broad Institute Genomics Platform"/>
            <person name="Cuomo C."/>
            <person name="de Hoog S."/>
            <person name="Gorbushina A."/>
            <person name="Walker B."/>
            <person name="Young S.K."/>
            <person name="Zeng Q."/>
            <person name="Gargeya S."/>
            <person name="Fitzgerald M."/>
            <person name="Haas B."/>
            <person name="Abouelleil A."/>
            <person name="Allen A.W."/>
            <person name="Alvarado L."/>
            <person name="Arachchi H.M."/>
            <person name="Berlin A.M."/>
            <person name="Chapman S.B."/>
            <person name="Gainer-Dewar J."/>
            <person name="Goldberg J."/>
            <person name="Griggs A."/>
            <person name="Gujja S."/>
            <person name="Hansen M."/>
            <person name="Howarth C."/>
            <person name="Imamovic A."/>
            <person name="Ireland A."/>
            <person name="Larimer J."/>
            <person name="McCowan C."/>
            <person name="Murphy C."/>
            <person name="Pearson M."/>
            <person name="Poon T.W."/>
            <person name="Priest M."/>
            <person name="Roberts A."/>
            <person name="Saif S."/>
            <person name="Shea T."/>
            <person name="Sisk P."/>
            <person name="Sykes S."/>
            <person name="Wortman J."/>
            <person name="Nusbaum C."/>
            <person name="Birren B."/>
        </authorList>
    </citation>
    <scope>NUCLEOTIDE SEQUENCE [LARGE SCALE GENOMIC DNA]</scope>
    <source>
        <strain evidence="10 11">CBS 101466</strain>
    </source>
</reference>
<feature type="compositionally biased region" description="Low complexity" evidence="8">
    <location>
        <begin position="461"/>
        <end position="474"/>
    </location>
</feature>
<dbReference type="GO" id="GO:0000785">
    <property type="term" value="C:chromatin"/>
    <property type="evidence" value="ECO:0007669"/>
    <property type="project" value="TreeGrafter"/>
</dbReference>
<proteinExistence type="predicted"/>
<feature type="region of interest" description="Disordered" evidence="8">
    <location>
        <begin position="520"/>
        <end position="564"/>
    </location>
</feature>
<keyword evidence="3 7" id="KW-0863">Zinc-finger</keyword>
<accession>W2S9X0</accession>
<dbReference type="HOGENOM" id="CLU_013390_2_0_1"/>
<feature type="region of interest" description="Disordered" evidence="8">
    <location>
        <begin position="225"/>
        <end position="292"/>
    </location>
</feature>
<feature type="compositionally biased region" description="Low complexity" evidence="8">
    <location>
        <begin position="157"/>
        <end position="167"/>
    </location>
</feature>
<dbReference type="InterPro" id="IPR036236">
    <property type="entry name" value="Znf_C2H2_sf"/>
</dbReference>
<dbReference type="STRING" id="1220924.W2S9X0"/>
<dbReference type="Gene3D" id="3.30.160.60">
    <property type="entry name" value="Classic Zinc Finger"/>
    <property type="match status" value="3"/>
</dbReference>
<dbReference type="PANTHER" id="PTHR14003:SF19">
    <property type="entry name" value="YY2 TRANSCRIPTION FACTOR"/>
    <property type="match status" value="1"/>
</dbReference>
<evidence type="ECO:0000256" key="6">
    <source>
        <dbReference type="ARBA" id="ARBA00044085"/>
    </source>
</evidence>
<evidence type="ECO:0000256" key="7">
    <source>
        <dbReference type="PROSITE-ProRule" id="PRU00042"/>
    </source>
</evidence>
<evidence type="ECO:0000256" key="3">
    <source>
        <dbReference type="ARBA" id="ARBA00022771"/>
    </source>
</evidence>
<feature type="compositionally biased region" description="Polar residues" evidence="8">
    <location>
        <begin position="231"/>
        <end position="241"/>
    </location>
</feature>
<dbReference type="InParanoid" id="W2S9X0"/>
<feature type="compositionally biased region" description="Basic residues" evidence="8">
    <location>
        <begin position="427"/>
        <end position="436"/>
    </location>
</feature>
<dbReference type="Proteomes" id="UP000030752">
    <property type="component" value="Unassembled WGS sequence"/>
</dbReference>
<evidence type="ECO:0000256" key="4">
    <source>
        <dbReference type="ARBA" id="ARBA00022833"/>
    </source>
</evidence>
<gene>
    <name evidence="10" type="ORF">HMPREF1541_09309</name>
</gene>
<keyword evidence="5" id="KW-0183">Conidiation</keyword>
<feature type="compositionally biased region" description="Basic and acidic residues" evidence="8">
    <location>
        <begin position="437"/>
        <end position="456"/>
    </location>
</feature>
<dbReference type="GO" id="GO:0048315">
    <property type="term" value="P:conidium formation"/>
    <property type="evidence" value="ECO:0007669"/>
    <property type="project" value="UniProtKB-KW"/>
</dbReference>
<dbReference type="PROSITE" id="PS50157">
    <property type="entry name" value="ZINC_FINGER_C2H2_2"/>
    <property type="match status" value="2"/>
</dbReference>
<dbReference type="GO" id="GO:0008270">
    <property type="term" value="F:zinc ion binding"/>
    <property type="evidence" value="ECO:0007669"/>
    <property type="project" value="UniProtKB-KW"/>
</dbReference>
<keyword evidence="4" id="KW-0862">Zinc</keyword>
<feature type="domain" description="C2H2-type" evidence="9">
    <location>
        <begin position="364"/>
        <end position="391"/>
    </location>
</feature>
<dbReference type="FunFam" id="3.30.160.60:FF:001649">
    <property type="entry name" value="C2H2 transcription factor Swi5"/>
    <property type="match status" value="1"/>
</dbReference>
<dbReference type="Pfam" id="PF00096">
    <property type="entry name" value="zf-C2H2"/>
    <property type="match status" value="1"/>
</dbReference>
<dbReference type="OrthoDB" id="8117402at2759"/>
<dbReference type="GO" id="GO:0000978">
    <property type="term" value="F:RNA polymerase II cis-regulatory region sequence-specific DNA binding"/>
    <property type="evidence" value="ECO:0007669"/>
    <property type="project" value="TreeGrafter"/>
</dbReference>
<dbReference type="GeneID" id="19976648"/>
<evidence type="ECO:0000259" key="9">
    <source>
        <dbReference type="PROSITE" id="PS50157"/>
    </source>
</evidence>
<feature type="region of interest" description="Disordered" evidence="8">
    <location>
        <begin position="427"/>
        <end position="480"/>
    </location>
</feature>
<dbReference type="EMBL" id="KB822712">
    <property type="protein sequence ID" value="ETN45477.1"/>
    <property type="molecule type" value="Genomic_DNA"/>
</dbReference>
<dbReference type="SUPFAM" id="SSF57667">
    <property type="entry name" value="beta-beta-alpha zinc fingers"/>
    <property type="match status" value="2"/>
</dbReference>
<feature type="compositionally biased region" description="Low complexity" evidence="8">
    <location>
        <begin position="275"/>
        <end position="286"/>
    </location>
</feature>
<evidence type="ECO:0000256" key="5">
    <source>
        <dbReference type="ARBA" id="ARBA00023321"/>
    </source>
</evidence>
<keyword evidence="5" id="KW-0749">Sporulation</keyword>
<evidence type="ECO:0000256" key="2">
    <source>
        <dbReference type="ARBA" id="ARBA00022737"/>
    </source>
</evidence>
<dbReference type="VEuPathDB" id="FungiDB:HMPREF1541_09309"/>
<dbReference type="GO" id="GO:0005667">
    <property type="term" value="C:transcription regulator complex"/>
    <property type="evidence" value="ECO:0007669"/>
    <property type="project" value="TreeGrafter"/>
</dbReference>
<dbReference type="AlphaFoldDB" id="W2S9X0"/>
<evidence type="ECO:0000256" key="8">
    <source>
        <dbReference type="SAM" id="MobiDB-lite"/>
    </source>
</evidence>
<evidence type="ECO:0000313" key="10">
    <source>
        <dbReference type="EMBL" id="ETN45477.1"/>
    </source>
</evidence>
<feature type="compositionally biased region" description="Polar residues" evidence="8">
    <location>
        <begin position="583"/>
        <end position="602"/>
    </location>
</feature>
<keyword evidence="2" id="KW-0677">Repeat</keyword>
<dbReference type="RefSeq" id="XP_008712205.1">
    <property type="nucleotide sequence ID" value="XM_008713983.1"/>
</dbReference>
<evidence type="ECO:0000256" key="1">
    <source>
        <dbReference type="ARBA" id="ARBA00022723"/>
    </source>
</evidence>
<feature type="domain" description="C2H2-type" evidence="9">
    <location>
        <begin position="334"/>
        <end position="363"/>
    </location>
</feature>
<dbReference type="SMART" id="SM00355">
    <property type="entry name" value="ZnF_C2H2"/>
    <property type="match status" value="2"/>
</dbReference>
<evidence type="ECO:0000313" key="11">
    <source>
        <dbReference type="Proteomes" id="UP000030752"/>
    </source>
</evidence>
<dbReference type="GO" id="GO:0000981">
    <property type="term" value="F:DNA-binding transcription factor activity, RNA polymerase II-specific"/>
    <property type="evidence" value="ECO:0007669"/>
    <property type="project" value="TreeGrafter"/>
</dbReference>
<sequence>MVSITNQYHGQQILREAQQLRAARPGQQHITTDLPNPPQCAIYPNSQPSTPYDHMSINTAMSKQAMQYSNSPYFPYDMSPAVSPIQNQFPNVPRVDENAQHYFQNVHSDQDPNMIFDRRMSQPELRIQSVRPHTPSEQIQNAQYPLTPPGTQHVHHQQQMQNLRHQQATPPIFSPHPVSMQRGRSLQGIVEHDESKLQPNPIRQRPQSMLPTPAKDRSFEVADMPVPRHTGASSPSPQNEPSKNEALPFFDETGGEDTSSPAADLKSRPAPILISSQPKSGSQSPSRPALSPRRMSISDLNLEPGIHASIEETNISIDDIAQFIDGPEASDNKWVCKYENCNKRFGRKENIKSHVQTHLGDRQFKCDHCNKCFVRGHDLKRHAKIHTGTKPYPCLCGNSFARHDALTRHRQRGMCIGAFEGIVKKPIKRGRPRKHRPEMDDRLDKASRSRHAHELAHYATSSSSGSPSSWESPPTDTMDALSVRDDSPFSDVALFGMPNGASMSLNTDTASFPPEMFGFTPPTSPQWSTGNKASPAHYSPAPTDLGDYPQMTQSQAPSLPRLDERALMPNQATNITLGHGMQTGRSQQSQAHSLPALSHTSSSPPPAELVSFDFVEMPVTTASDALNINAARKLEQPNDFDAFLTDNFYDGTEMMADDSFFSMQ</sequence>
<dbReference type="FunFam" id="3.30.160.60:FF:000504">
    <property type="entry name" value="C2H2 transcription factor swi5"/>
    <property type="match status" value="1"/>
</dbReference>
<keyword evidence="1" id="KW-0479">Metal-binding</keyword>
<dbReference type="eggNOG" id="KOG1721">
    <property type="taxonomic scope" value="Eukaryota"/>
</dbReference>
<protein>
    <recommendedName>
        <fullName evidence="6">C2H2 type master regulator of conidiophore development brlA</fullName>
    </recommendedName>
</protein>
<feature type="region of interest" description="Disordered" evidence="8">
    <location>
        <begin position="140"/>
        <end position="213"/>
    </location>
</feature>
<dbReference type="PROSITE" id="PS00028">
    <property type="entry name" value="ZINC_FINGER_C2H2_1"/>
    <property type="match status" value="2"/>
</dbReference>
<keyword evidence="11" id="KW-1185">Reference proteome</keyword>
<dbReference type="InterPro" id="IPR013087">
    <property type="entry name" value="Znf_C2H2_type"/>
</dbReference>